<reference evidence="1" key="1">
    <citation type="journal article" date="2020" name="bioRxiv">
        <title>Hybrid origin of Populus tomentosa Carr. identified through genome sequencing and phylogenomic analysis.</title>
        <authorList>
            <person name="An X."/>
            <person name="Gao K."/>
            <person name="Chen Z."/>
            <person name="Li J."/>
            <person name="Yang X."/>
            <person name="Yang X."/>
            <person name="Zhou J."/>
            <person name="Guo T."/>
            <person name="Zhao T."/>
            <person name="Huang S."/>
            <person name="Miao D."/>
            <person name="Khan W.U."/>
            <person name="Rao P."/>
            <person name="Ye M."/>
            <person name="Lei B."/>
            <person name="Liao W."/>
            <person name="Wang J."/>
            <person name="Ji L."/>
            <person name="Li Y."/>
            <person name="Guo B."/>
            <person name="Mustafa N.S."/>
            <person name="Li S."/>
            <person name="Yun Q."/>
            <person name="Keller S.R."/>
            <person name="Mao J."/>
            <person name="Zhang R."/>
            <person name="Strauss S.H."/>
        </authorList>
    </citation>
    <scope>NUCLEOTIDE SEQUENCE</scope>
    <source>
        <strain evidence="1">GM15</strain>
        <tissue evidence="1">Leaf</tissue>
    </source>
</reference>
<keyword evidence="2" id="KW-1185">Reference proteome</keyword>
<accession>A0A8X8CT85</accession>
<dbReference type="AlphaFoldDB" id="A0A8X8CT85"/>
<proteinExistence type="predicted"/>
<sequence>MSNGVLMEGVGGGVVVYYTSSRQSSQKTRVQNYDETGRSLRHQGTEQRSYQLKLGLLRPSSSLDERSLIWALRV</sequence>
<name>A0A8X8CT85_POPTO</name>
<evidence type="ECO:0000313" key="2">
    <source>
        <dbReference type="Proteomes" id="UP000886885"/>
    </source>
</evidence>
<dbReference type="Proteomes" id="UP000886885">
    <property type="component" value="Chromosome 8A"/>
</dbReference>
<gene>
    <name evidence="1" type="ORF">POTOM_029638</name>
</gene>
<comment type="caution">
    <text evidence="1">The sequence shown here is derived from an EMBL/GenBank/DDBJ whole genome shotgun (WGS) entry which is preliminary data.</text>
</comment>
<organism evidence="1 2">
    <name type="scientific">Populus tomentosa</name>
    <name type="common">Chinese white poplar</name>
    <dbReference type="NCBI Taxonomy" id="118781"/>
    <lineage>
        <taxon>Eukaryota</taxon>
        <taxon>Viridiplantae</taxon>
        <taxon>Streptophyta</taxon>
        <taxon>Embryophyta</taxon>
        <taxon>Tracheophyta</taxon>
        <taxon>Spermatophyta</taxon>
        <taxon>Magnoliopsida</taxon>
        <taxon>eudicotyledons</taxon>
        <taxon>Gunneridae</taxon>
        <taxon>Pentapetalae</taxon>
        <taxon>rosids</taxon>
        <taxon>fabids</taxon>
        <taxon>Malpighiales</taxon>
        <taxon>Salicaceae</taxon>
        <taxon>Saliceae</taxon>
        <taxon>Populus</taxon>
    </lineage>
</organism>
<protein>
    <submittedName>
        <fullName evidence="1">Uncharacterized protein</fullName>
    </submittedName>
</protein>
<dbReference type="EMBL" id="JAAWWB010000015">
    <property type="protein sequence ID" value="KAG6765590.1"/>
    <property type="molecule type" value="Genomic_DNA"/>
</dbReference>
<evidence type="ECO:0000313" key="1">
    <source>
        <dbReference type="EMBL" id="KAG6765590.1"/>
    </source>
</evidence>